<evidence type="ECO:0000256" key="1">
    <source>
        <dbReference type="SAM" id="Phobius"/>
    </source>
</evidence>
<dbReference type="Proteomes" id="UP000001964">
    <property type="component" value="Chromosome"/>
</dbReference>
<reference evidence="2 3" key="1">
    <citation type="submission" date="2006-08" db="EMBL/GenBank/DDBJ databases">
        <title>Complete sequence of Maricaulis maris MCS10.</title>
        <authorList>
            <consortium name="US DOE Joint Genome Institute"/>
            <person name="Copeland A."/>
            <person name="Lucas S."/>
            <person name="Lapidus A."/>
            <person name="Barry K."/>
            <person name="Detter J.C."/>
            <person name="Glavina del Rio T."/>
            <person name="Hammon N."/>
            <person name="Israni S."/>
            <person name="Dalin E."/>
            <person name="Tice H."/>
            <person name="Pitluck S."/>
            <person name="Saunders E."/>
            <person name="Brettin T."/>
            <person name="Bruce D."/>
            <person name="Han C."/>
            <person name="Tapia R."/>
            <person name="Gilna P."/>
            <person name="Schmutz J."/>
            <person name="Larimer F."/>
            <person name="Land M."/>
            <person name="Hauser L."/>
            <person name="Kyrpides N."/>
            <person name="Mikhailova N."/>
            <person name="Viollier P."/>
            <person name="Stephens C."/>
            <person name="Richardson P."/>
        </authorList>
    </citation>
    <scope>NUCLEOTIDE SEQUENCE [LARGE SCALE GENOMIC DNA]</scope>
    <source>
        <strain evidence="2 3">MCS10</strain>
    </source>
</reference>
<feature type="transmembrane region" description="Helical" evidence="1">
    <location>
        <begin position="46"/>
        <end position="66"/>
    </location>
</feature>
<dbReference type="RefSeq" id="WP_011643396.1">
    <property type="nucleotide sequence ID" value="NC_008347.1"/>
</dbReference>
<protein>
    <submittedName>
        <fullName evidence="2">Integral membrane protein-like protein</fullName>
    </submittedName>
</protein>
<keyword evidence="3" id="KW-1185">Reference proteome</keyword>
<dbReference type="InterPro" id="IPR011990">
    <property type="entry name" value="TPR-like_helical_dom_sf"/>
</dbReference>
<dbReference type="eggNOG" id="COG5616">
    <property type="taxonomic scope" value="Bacteria"/>
</dbReference>
<organism evidence="2 3">
    <name type="scientific">Maricaulis maris (strain MCS10)</name>
    <name type="common">Caulobacter maris</name>
    <dbReference type="NCBI Taxonomy" id="394221"/>
    <lineage>
        <taxon>Bacteria</taxon>
        <taxon>Pseudomonadati</taxon>
        <taxon>Pseudomonadota</taxon>
        <taxon>Alphaproteobacteria</taxon>
        <taxon>Maricaulales</taxon>
        <taxon>Maricaulaceae</taxon>
        <taxon>Maricaulis</taxon>
    </lineage>
</organism>
<dbReference type="EMBL" id="CP000449">
    <property type="protein sequence ID" value="ABI65749.1"/>
    <property type="molecule type" value="Genomic_DNA"/>
</dbReference>
<keyword evidence="1" id="KW-0812">Transmembrane</keyword>
<name>Q0APN8_MARMM</name>
<dbReference type="HOGENOM" id="CLU_423785_0_0_5"/>
<sequence>MNQLLSELRRRNVFRVAAAYLVVGWLVMQVISVISDAAGLPGWADSLALVLLLAGLPVAVFIAWAFELTPAGLKPTEQVDPDKSLSRATGTTLDIAILAGLGLVAVLVLTSWLWPRDTPQEPRPDQIAGLAEPESVPATISADEDNQVAGANAGDAGAEEPPPLSVAVLPFIAMSSDPEDRYFADGLSEEILNYLAAVPELLVTSRTSAFQYRGDDIPSAPEIAAQLGVAHIVEGSVRRSGDRVRVTAQIIRAADDIHLWSQTYDRTMEDVFAIQDDIAQNITDVLDIVLDEDQRARMLEFGVQDVEAYILYQRAVEISISAHHHRADTLEALEPALSLFEEVTRLAPGFSAAHQLHADYYAHQMGRAQRENTEDSLITLATARDNYNRLLDLAKNSTRDPNRRAMIDVDRLFMNESWVGARTIIDQASRTTGCPYSAWLQELTMLSGRSEDFVPYAQRMTQCDPLNRINWLVLTSIAYDAGQYDLAHEAAIAGLQLDSTDTDLMWSSANALFQAGRREDVEAYMNFLQVPDYVRGFYAALFEARGGDREAAIEARTLMGEPSEGGINPYELRLHAVLGERDAANRMAAQLDALPRSLTDLIRMTATCRCGAMWDLESTPNFARIIQEADFPWPPPGGDDYPLKDW</sequence>
<dbReference type="Gene3D" id="1.25.40.10">
    <property type="entry name" value="Tetratricopeptide repeat domain"/>
    <property type="match status" value="1"/>
</dbReference>
<dbReference type="Gene3D" id="3.40.50.10070">
    <property type="entry name" value="TolB, N-terminal domain"/>
    <property type="match status" value="1"/>
</dbReference>
<evidence type="ECO:0000313" key="3">
    <source>
        <dbReference type="Proteomes" id="UP000001964"/>
    </source>
</evidence>
<feature type="transmembrane region" description="Helical" evidence="1">
    <location>
        <begin position="93"/>
        <end position="114"/>
    </location>
</feature>
<gene>
    <name evidence="2" type="ordered locus">Mmar10_1457</name>
</gene>
<dbReference type="OrthoDB" id="105971at2"/>
<keyword evidence="1" id="KW-0472">Membrane</keyword>
<dbReference type="STRING" id="394221.Mmar10_1457"/>
<evidence type="ECO:0000313" key="2">
    <source>
        <dbReference type="EMBL" id="ABI65749.1"/>
    </source>
</evidence>
<keyword evidence="1" id="KW-1133">Transmembrane helix</keyword>
<accession>Q0APN8</accession>
<dbReference type="KEGG" id="mmr:Mmar10_1457"/>
<dbReference type="AlphaFoldDB" id="Q0APN8"/>
<proteinExistence type="predicted"/>
<dbReference type="SUPFAM" id="SSF48452">
    <property type="entry name" value="TPR-like"/>
    <property type="match status" value="1"/>
</dbReference>
<feature type="transmembrane region" description="Helical" evidence="1">
    <location>
        <begin position="12"/>
        <end position="34"/>
    </location>
</feature>